<organism evidence="1 2">
    <name type="scientific">Rhodococcus sacchari</name>
    <dbReference type="NCBI Taxonomy" id="2962047"/>
    <lineage>
        <taxon>Bacteria</taxon>
        <taxon>Bacillati</taxon>
        <taxon>Actinomycetota</taxon>
        <taxon>Actinomycetes</taxon>
        <taxon>Mycobacteriales</taxon>
        <taxon>Nocardiaceae</taxon>
        <taxon>Rhodococcus</taxon>
    </lineage>
</organism>
<sequence>MTHDPQRDEPRGDTHDVGSEPFVLSAAQRSILFAQHLLGSVPLSIAQYVDLRGDLDFELLRRVGTRAAHEFGTALLRLVPGDPDPLQVVDHGLLDEMRFRDLRGEADPEATAHAWMRADTAAPLDLFEDRLIEATMLQIADDRWFWYCRMHHVALDGYGAMAQMTRAIELYNAEWEGLPAPVSRAGALEAIVADEHAYRASSRFTRDREHWRSRVRDLPVPVRVSDRVAPPAACPLTVGRALPPDLAAALDETAAAQRTTLAALVVAATALYLSVVCDTEDVTLSLPVSARTNALLRRSGGMVSNVVPLRLHIGPDTTVGELLAATTVELTGALRHQRYRAEDMHRDSPDAPAFTDPGSRGFFGPAVNLMMFHPEVALGAATGRFHVLSTGPVDDLAVNVYPSIGGSESRIDLEANPALHTEAELDGRLDRLFALLSDLAGPADRPARALRMVRPEEHAALVPAHGPEAPDRATLAEIFAATVARHDLRPALRQNGDDVSYRELDERANRLARMLIARGVGPEVFVAVSLPRGVRAVVATLAIAKAGGAFVPVDPALPSDRIRTILEDCSAGIGLTDTDHVASLPASVSWLALGAETLRDEYLASSPAPLTRTELRGRPRTDAAAYMIYTSGSTGVPKGVVVPHAGLAAFAAEQRRRYQLPPEARTLQFASASFDASVLELLLAVGAGACAVTVPQDVYGGDALTNFLRAERITHAFLTPAALATVDETAVPDLRTVIVGGDACEAELVRRWAPGRRMFNAYGPTECTVMATGVGPMSADEPVTIGDPGTGIRVVVLDSRLRPVPVGAPGELYIAGPAVSRGYHRRPAQSAAAFVADPYGPPGSRMYRTGDRVRWDDAHRLHYLGRTDFQVKLRGFRIEPGEIDAVLGTHPAVDFAVTVTRRRTDRNDTLALVSYVLPARDSSTAPADLAAALREHAARSLPHHMVPAAVTVLDELPLTTAGKVDRRALPEPDWPHEEFIAPTSETETLVADVFRSVLGADTVGAHDNFFSLGGNSLSATRVAAELGAALGTTVAVRTVFEAATVSALARRLDETQDDPARPPLVPVPRDTPVPVSPAQHRMWFLNRFDGASPAYNIPIALRIRGQLDTGALAAAFDDVSRRHEILRTSYPDSPDGPIQLVHPEPVFAPVLADIAEDALPDRLREIAATRFDVTSEVPVRAEILRLAPEDHVVAVTLHHISADGASLAPFARDTAIAYAARSGGRTPEFVPLPIQFADVTVWQDLLLGDESDPRSVAARQLEYWRNRLAGLPPRLDLPTDRPRPTVASMRGGTVDSGIDVETFAAVRRLAADTGTTPFMVVQAVFAVLLARLSTRTDIAVGTPVAGRVDPALDDLIGMFVGTLVLRTEVRPGERFRDLLERVRRDDTEDFAHADLPFERLVDALAPTRSAAHHPLVQVGFSYQNLPSTDLKLAGLDAEVLDLPLGVAKFDLHLTAVEDVLDSTRTHLRLQWDHALDLFDADTVRMTAERFEIVLREVLAHPDTVVGDIDLRTAAGSRIAARLDGDRTDLPSVTLPELLADQWSRSPHAPALVFDDHSLDYAGFASRVVALAQRLIETGVRPETRVAVALRRGLDLPVALCAVLVAGGAYVPIDPDAPGERTAHILRSARPACVVTTSDVAASLPGDLPVVDVDTEGVAEAVPAPVIPETGLRPGNTAYVLYTSGSTGVPKGVAVSHAAVAAQLRWKKAEFPISVGDTVMLKTPVGFDLSVWELFWPLISGARLAVAHPDDHRDPARVARALRRYGVTTAHFVPSLLDALLTVPGALDETSLQRILCIGEALTPGTVERVRSSTDAEMFNLYGPTEAAVSVTSYRCSEREATTVPIGLPVWDTDLLVLDARLHPVPVGVVGELYLAGPQLASWYEGRPDLTAERFVARPSVARTLDGTAPPVGDRMYRTGDLVRFGKDGTLEYVGRNDFQVKLRGQRIELGEVEAALTLDDRIAQAVAAVHRDTLVAYVVPADLPGALPVDDVLADLSRRLPGYMVPATLDVLPALPMNVNGKIDRAALPEPTLRLRTYRVPETELEQAVVGAIAAVLGIDEHGLGTDDDFFAVGGNSLSATRVTARLSEELDVDVPVRALFEAPTVRALAAWIDGVRGRSARRPALTAGPRPERVPLNAAQYRMWLLNQLDPSSPAYNLPVALRLDGGLDLDALAAAWRDVQTRHESLRTRYPDSAGVPEQVVVAPEDLPAPSFTPVDIDTTDLQAEILAAAAAGFDVTAGIPVRTRLLRVAPDSHVLVVVAHHIAADGSSLAPLARDIALAYAARSTGDAPHWEPLAVQVADHAVWQQRLLADSTRLDAETAFWRETLHGLPPLLELPTDHPRPVAPSGRGVATRFTIDAGLHSAARELAQRHGATLFMVVHAAFAVALAHWGSASDVAVGTPVAGRGSAVLDEVVGMFADTLVLRTPVDPSSTFAELLGEVRQRDLAAFDHAEVPFEHLVTELDPPRSADRHPFFQVMLAFQDAVATSAELPGLRVSAVDLDLPVARFDLHLTLTVGAADQPVEAHLSGSADLFDAATVATLSRRFTAILRHLVETPETPIGAVDAGETGELDRLAAWGTGETVPLDARSLPDLLAARIAAEPAAPALTEDDGTTLSYGEFGERVARLAHHLLAAGAGPERIVAVALPRSADFVVAVHAVVAAGGAYLPVDPAYPAARIRELFTAATPVAVLTTPEQTTVVAEAADAGIRVVDPADAITGDVALPTDADRPSPLHPDHPAYVIFTSGSTGRPKGVTVTHRAIVNRLRWMQHTYPLSVSDTVLHKTPATFDVSVWELFWPLQVGARLLVAAPDGHRDPRYLGDLVDREDVTVAHFVPSMLDAFVAGRPGDGAAHPSLRTVFTSGEGLRAETATALLAACGTELHNLYGPTEAAVDVTHRAVVPGSTVPGTIVPIGLPVWNTGTRVLDARLRPVPEGVRGELYLTGIQLARGYLGRPDLTADRFVADPDGPPGSRMYRTGDVVRWRSGPDGTDPRLDFLGRSDFQIKLRGQRIELGEIEAVLLTRPDVAAAVCVLRHHPVTGDHLVAYAVPAGSAALDGDALRVDLAAALPAHLVPSAVAILDALPVGPNGKLDRAALPEARPETGSAGREPATVTERRIAEIFARELGLDRVDPDRSFLDLGGNSLVATRLVAAIDAVFPTGLRLREIFESPSVAALAARIDSTALTDALPLAPMPRPERVPLSAAQQRMWLLQNLDPASSAYTIAAALRIDGPLDTGLMRAALADVSDRHEILRTVYAVTDGQPHQVVLPTGTAVADLEVDESGPDDPAEVFAVLRTGFDLAERPPLRIGLRPLGPDSALLVVAVHHIAADGWSLRVLAADLLAAYAARAAGHRPDWDPLPVQYADYTLWQQAVLGNPGDPGSRLSRELAFWRTTLTGAPALPDLPTDRPRPATATGRGARAATVLDADTHRALDALAREHGATLFMVAHTALAVLLSRLGAGPDIVIGAPVAGRHHPALAPLVGMFVQTVVLRTPVDTRRSFDRLLGSVRASDLAAFDHDTVPFETVVETLAPPRSTAHHPLFQITLTVADPAPIDEKGVEAAGFTVHEVPFDAGVTRFDLEFTLTPRPDGSAGIDLIYATDLFDAATADTLLARFATVLRSAAEDPTLPVRSIDLSTPAENAALERLHTRPPVPERSLADLLTGAGRAEDTALVAPGPVRVELTYGQLGDRANRLARLLIGRGLDPGDVVAICLPRSVDQVVAVWATALAGATFVPVDPDYPAGRIAHMLGDSGARLCLTTTDRLTALAAIRPEGPWLTLDDAGARTELASCEGGPVTDAERSRALSLDDPAYMIYTSGSTGLPKAVVVTHRGLAAFAAEQTGRYRVDRTCRSALFASPSFDASILELLLAFAAGASTVVVPTGVYGGTTLGDVLRDEHVTHLFLTPGALRTLDPDDLPEVHTVIVGGDECPPSLVREWAPGRRMFNAYGPTESTIMATVAGPLSPDGEAVPIGVPVTGTRVQVLDDAFGAVPPGSIGELYLAGPGLARGYHGRPGLTATTFVADPDGPPGSRRYRTGDLVRWDRDGSALSYAGRRDNQVKVRGFRIELGEVERALRAHPDVEFALALGHRVDPGSPDSTVLVAYVGTVDGRTVPQDVLLAHARAQLPGHMVPAAITELDRIPLTPAGKLDRDALPEPQFAPAEYTAPRSATEQVVTEVFAEILGADRVGVHDAFFDRGGNSLTATRAVARINDALGAGLEVRDLFEAPTAALLAVRAEIRGPARAALTVAERPDRIPLSLAQQRMWFLNRFDAGSAVENIPVVLWLRGPLDVQALRAAVGDLTARHEILRMSYPDSPDGPHQLIAPVDDSTPELVVDTVPEDQVSARVMEAALAGFDVTAAPPIRLVLLRVSDRADEHVLALVSHHICADGVSMGVLARDTMTAYAARCTGEPPAWSPLGLQYADFALWQRDVLGDDTDPESIAGRQRTYWSERLAGLPDVLDLPSDRPRPAVQSHRGRRHDFTLDADLHEAMRRRAAELGATPFMVAHAALAILLARLSGTRDIVVGTPIAGRGDRRLDDVVGMFVGTLVLRTEIAPGADGRSVVAAVRDGDLAAFGHADLPFERLVEILNPPRSQAHHPLFQVALSFQNLGPMSFALPGLDVEVVDPDLHLAEFDLHLTLVDDGSGGPLPAQIVYATDLFDEDTVAGIAAGYTRILRGLVDDPGVAVGDLPLTDAADLPALTAPPSVPLPLAHTVLTAGFVERARQCPDAVAVVEPGPDGARTLTYTELLGRVTALARTLVADGVGPDVPVAVVMGRSIEQVVAMYAVVEAGGAYVPVDPSLPDERIGHILATARPPVVLIDPGRTLPGSVAGAARVVPVGTADPAGAAAPLTDAERRGPVRDDNAAYVIFTSGSTGVPKGVAVPHRAVIHELEWMQRTYALTGDDAVLVKASAGFDLSVWEYWWALRTGARIVLAPAHVPADPAALAELIGRERVTTLTTVPSMLEGLVDQPVFPGSLRRILCIGEELAPALAERALAVTDAGIDNLYGPTEAAVSVTRHPVTGRPDRRVPIGRAQTGVGTYVLDERLHPVPDGVTGELYLSGIQLARGYTARPDLTASRFVASPFEPGERLYRTGDLVRSRNGVLEYLGRGDLQLKLRGHRIEIGEIEAVLGRAPGVDLAAVTVADPERATARLVAFVEGTAVDPAAVTAHARSVLPGYMTPSQVVVVESLPRNANGKLDRARLPEPPRPESARVAPRTDLEATVASVIGGVLGIADLGVTDDFFALGGNSLTAVRVAARLREELGREIPVRLVFEAPTVAELAARIPAAGAATRIPLGPRPHEQEFPLAPAQMRIWAANRADPNGDWNIPVALRLVGEIDPDVLCAAATDVVARHEMLRTRFRDDSSGPVQWVVPVEDVSVVPAVVPVTENELPTVLDEFLWAPYDLTVDIPLRMRLFRLSADEHVLALVVHHIAADGRAMLPLSRDVLAAYLFRAAGQEPQWPPQGVQYGDYAVWKHEVLGEKDDPDSEYARQLGYWTTTLDRSGPRPALRTDRPRPERWNSLGDTVSFELGADVHAGLLEAAQRLGASLFMVLQAAFAVQLRERAESDDVTVATANAGRDDPLLDDVVGNFADDLVLRLRIGADTPFSEVVAQVRRRLHEAMAHPDISAPVLLEALGVEPTVDGNPLFPATLILQRAEVSRNVELPGLSARPEPFDNRIAKHELEIALNEYVDENGVPEGLTGTLIYPTALFERTTIVELVENFRSVLEDVSAGRDRQVEGTQ</sequence>
<gene>
    <name evidence="1" type="ORF">OED52_04045</name>
</gene>
<dbReference type="Proteomes" id="UP001156484">
    <property type="component" value="Chromosome"/>
</dbReference>
<accession>A0ACD4DI60</accession>
<keyword evidence="2" id="KW-1185">Reference proteome</keyword>
<name>A0ACD4DI60_9NOCA</name>
<evidence type="ECO:0000313" key="1">
    <source>
        <dbReference type="EMBL" id="UYP19739.1"/>
    </source>
</evidence>
<protein>
    <submittedName>
        <fullName evidence="1">Amino acid adenylation domain-containing protein</fullName>
    </submittedName>
</protein>
<reference evidence="1" key="1">
    <citation type="submission" date="2022-10" db="EMBL/GenBank/DDBJ databases">
        <title>Rhodococcus ferula Z13 complete genome.</title>
        <authorList>
            <person name="Long X."/>
            <person name="Zang M."/>
        </authorList>
    </citation>
    <scope>NUCLEOTIDE SEQUENCE</scope>
    <source>
        <strain evidence="1">Z13</strain>
    </source>
</reference>
<proteinExistence type="predicted"/>
<evidence type="ECO:0000313" key="2">
    <source>
        <dbReference type="Proteomes" id="UP001156484"/>
    </source>
</evidence>
<dbReference type="EMBL" id="CP107551">
    <property type="protein sequence ID" value="UYP19739.1"/>
    <property type="molecule type" value="Genomic_DNA"/>
</dbReference>